<dbReference type="AlphaFoldDB" id="A0A9Q0YIL3"/>
<dbReference type="PANTHER" id="PTHR31912">
    <property type="entry name" value="IP13529P"/>
    <property type="match status" value="1"/>
</dbReference>
<dbReference type="Proteomes" id="UP001152320">
    <property type="component" value="Chromosome 21"/>
</dbReference>
<dbReference type="PANTHER" id="PTHR31912:SF34">
    <property type="entry name" value="NOTOCHORD-RELATED PROTEIN"/>
    <property type="match status" value="1"/>
</dbReference>
<evidence type="ECO:0000313" key="2">
    <source>
        <dbReference type="Proteomes" id="UP001152320"/>
    </source>
</evidence>
<organism evidence="1 2">
    <name type="scientific">Holothuria leucospilota</name>
    <name type="common">Black long sea cucumber</name>
    <name type="synonym">Mertensiothuria leucospilota</name>
    <dbReference type="NCBI Taxonomy" id="206669"/>
    <lineage>
        <taxon>Eukaryota</taxon>
        <taxon>Metazoa</taxon>
        <taxon>Echinodermata</taxon>
        <taxon>Eleutherozoa</taxon>
        <taxon>Echinozoa</taxon>
        <taxon>Holothuroidea</taxon>
        <taxon>Aspidochirotacea</taxon>
        <taxon>Aspidochirotida</taxon>
        <taxon>Holothuriidae</taxon>
        <taxon>Holothuria</taxon>
    </lineage>
</organism>
<keyword evidence="2" id="KW-1185">Reference proteome</keyword>
<evidence type="ECO:0000313" key="1">
    <source>
        <dbReference type="EMBL" id="KAJ8021239.1"/>
    </source>
</evidence>
<name>A0A9Q0YIL3_HOLLE</name>
<dbReference type="OrthoDB" id="5948273at2759"/>
<protein>
    <submittedName>
        <fullName evidence="1">Uncharacterized protein</fullName>
    </submittedName>
</protein>
<comment type="caution">
    <text evidence="1">The sequence shown here is derived from an EMBL/GenBank/DDBJ whole genome shotgun (WGS) entry which is preliminary data.</text>
</comment>
<reference evidence="1" key="1">
    <citation type="submission" date="2021-10" db="EMBL/GenBank/DDBJ databases">
        <title>Tropical sea cucumber genome reveals ecological adaptation and Cuvierian tubules defense mechanism.</title>
        <authorList>
            <person name="Chen T."/>
        </authorList>
    </citation>
    <scope>NUCLEOTIDE SEQUENCE</scope>
    <source>
        <strain evidence="1">Nanhai2018</strain>
        <tissue evidence="1">Muscle</tissue>
    </source>
</reference>
<accession>A0A9Q0YIL3</accession>
<proteinExistence type="predicted"/>
<gene>
    <name evidence="1" type="ORF">HOLleu_38382</name>
</gene>
<dbReference type="EMBL" id="JAIZAY010000021">
    <property type="protein sequence ID" value="KAJ8021239.1"/>
    <property type="molecule type" value="Genomic_DNA"/>
</dbReference>
<sequence length="217" mass="25121">MKTTYGIRKNSPFNCLQYFHVTEGLPPDLGHDLFEGVCPEIISKVLSYFIAEKLTSLKKVNDIISSFPYVVSDKSNIPSNLLWSGGRVVVKQKAAQMWCLMRLIFIMLGNVIPTGNDHWQLLLHLIEICDAATSPVHTPDTLTYLEHTVFDFLDLYKALFPLEKLTPKMHYLQHYSKHIERFGPLCNCWTLRYEAKHSVFKTMVRSTQNMKNKLYIH</sequence>